<dbReference type="CDD" id="cd00018">
    <property type="entry name" value="AP2"/>
    <property type="match status" value="1"/>
</dbReference>
<comment type="subcellular location">
    <subcellularLocation>
        <location evidence="1">Nucleus</location>
    </subcellularLocation>
</comment>
<feature type="domain" description="AP2/ERF" evidence="9">
    <location>
        <begin position="39"/>
        <end position="96"/>
    </location>
</feature>
<keyword evidence="3" id="KW-0238">DNA-binding</keyword>
<evidence type="ECO:0000259" key="9">
    <source>
        <dbReference type="PROSITE" id="PS51032"/>
    </source>
</evidence>
<dbReference type="InterPro" id="IPR016177">
    <property type="entry name" value="DNA-bd_dom_sf"/>
</dbReference>
<dbReference type="PANTHER" id="PTHR31985:SF233">
    <property type="entry name" value="ETHYLENE-RESPONSIVE TRANSCRIPTION FACTOR ERF039"/>
    <property type="match status" value="1"/>
</dbReference>
<feature type="region of interest" description="Disordered" evidence="8">
    <location>
        <begin position="1"/>
        <end position="39"/>
    </location>
</feature>
<dbReference type="AlphaFoldDB" id="A0A2N9EDW8"/>
<proteinExistence type="inferred from homology"/>
<evidence type="ECO:0000256" key="2">
    <source>
        <dbReference type="ARBA" id="ARBA00023015"/>
    </source>
</evidence>
<dbReference type="Gene3D" id="3.30.730.10">
    <property type="entry name" value="AP2/ERF domain"/>
    <property type="match status" value="1"/>
</dbReference>
<evidence type="ECO:0000256" key="3">
    <source>
        <dbReference type="ARBA" id="ARBA00023125"/>
    </source>
</evidence>
<keyword evidence="4" id="KW-0010">Activator</keyword>
<accession>A0A2N9EDW8</accession>
<dbReference type="GO" id="GO:0003677">
    <property type="term" value="F:DNA binding"/>
    <property type="evidence" value="ECO:0007669"/>
    <property type="project" value="UniProtKB-KW"/>
</dbReference>
<keyword evidence="6" id="KW-0539">Nucleus</keyword>
<evidence type="ECO:0000256" key="7">
    <source>
        <dbReference type="ARBA" id="ARBA00024343"/>
    </source>
</evidence>
<dbReference type="GO" id="GO:0005634">
    <property type="term" value="C:nucleus"/>
    <property type="evidence" value="ECO:0007669"/>
    <property type="project" value="UniProtKB-SubCell"/>
</dbReference>
<evidence type="ECO:0000256" key="8">
    <source>
        <dbReference type="SAM" id="MobiDB-lite"/>
    </source>
</evidence>
<dbReference type="PANTHER" id="PTHR31985">
    <property type="entry name" value="ETHYLENE-RESPONSIVE TRANSCRIPTION FACTOR ERF042-RELATED"/>
    <property type="match status" value="1"/>
</dbReference>
<gene>
    <name evidence="10" type="ORF">FSB_LOCUS716</name>
</gene>
<dbReference type="InterPro" id="IPR051032">
    <property type="entry name" value="AP2/ERF_TF_ERF_subfamily"/>
</dbReference>
<dbReference type="PRINTS" id="PR00367">
    <property type="entry name" value="ETHRSPELEMNT"/>
</dbReference>
<evidence type="ECO:0000256" key="4">
    <source>
        <dbReference type="ARBA" id="ARBA00023159"/>
    </source>
</evidence>
<protein>
    <recommendedName>
        <fullName evidence="9">AP2/ERF domain-containing protein</fullName>
    </recommendedName>
</protein>
<dbReference type="SMART" id="SM00380">
    <property type="entry name" value="AP2"/>
    <property type="match status" value="1"/>
</dbReference>
<dbReference type="GO" id="GO:0003700">
    <property type="term" value="F:DNA-binding transcription factor activity"/>
    <property type="evidence" value="ECO:0007669"/>
    <property type="project" value="InterPro"/>
</dbReference>
<name>A0A2N9EDW8_FAGSY</name>
<dbReference type="EMBL" id="OIVN01000026">
    <property type="protein sequence ID" value="SPC72834.1"/>
    <property type="molecule type" value="Genomic_DNA"/>
</dbReference>
<evidence type="ECO:0000256" key="5">
    <source>
        <dbReference type="ARBA" id="ARBA00023163"/>
    </source>
</evidence>
<dbReference type="PROSITE" id="PS51032">
    <property type="entry name" value="AP2_ERF"/>
    <property type="match status" value="1"/>
</dbReference>
<comment type="similarity">
    <text evidence="7">Belongs to the AP2/ERF transcription factor family. ERF subfamily.</text>
</comment>
<dbReference type="InterPro" id="IPR036955">
    <property type="entry name" value="AP2/ERF_dom_sf"/>
</dbReference>
<dbReference type="SUPFAM" id="SSF54171">
    <property type="entry name" value="DNA-binding domain"/>
    <property type="match status" value="1"/>
</dbReference>
<dbReference type="Pfam" id="PF00847">
    <property type="entry name" value="AP2"/>
    <property type="match status" value="1"/>
</dbReference>
<sequence length="208" mass="23036">MESPQPQPQPQLMESDTSSSSTKRGSNKRKEKEAGQVQPFRGVRKRRWGSYVSEIRLPGQKARIWLGSFGSAEMAARAYDSAALFLKGNLACLNFPDMAHSLPRPDSSSRRDIQSAAAKAALLREEEEDLWCGFDIDIDLDLDLDFGTSNTLSFQEVNAAADDVELSDPLRLSSLESVALPHSQPQQLALLTSSPTDDDFFFASYFPM</sequence>
<dbReference type="FunFam" id="3.30.730.10:FF:000001">
    <property type="entry name" value="Ethylene-responsive transcription factor 2"/>
    <property type="match status" value="1"/>
</dbReference>
<evidence type="ECO:0000256" key="6">
    <source>
        <dbReference type="ARBA" id="ARBA00023242"/>
    </source>
</evidence>
<keyword evidence="2" id="KW-0805">Transcription regulation</keyword>
<dbReference type="InterPro" id="IPR001471">
    <property type="entry name" value="AP2/ERF_dom"/>
</dbReference>
<organism evidence="10">
    <name type="scientific">Fagus sylvatica</name>
    <name type="common">Beechnut</name>
    <dbReference type="NCBI Taxonomy" id="28930"/>
    <lineage>
        <taxon>Eukaryota</taxon>
        <taxon>Viridiplantae</taxon>
        <taxon>Streptophyta</taxon>
        <taxon>Embryophyta</taxon>
        <taxon>Tracheophyta</taxon>
        <taxon>Spermatophyta</taxon>
        <taxon>Magnoliopsida</taxon>
        <taxon>eudicotyledons</taxon>
        <taxon>Gunneridae</taxon>
        <taxon>Pentapetalae</taxon>
        <taxon>rosids</taxon>
        <taxon>fabids</taxon>
        <taxon>Fagales</taxon>
        <taxon>Fagaceae</taxon>
        <taxon>Fagus</taxon>
    </lineage>
</organism>
<evidence type="ECO:0000256" key="1">
    <source>
        <dbReference type="ARBA" id="ARBA00004123"/>
    </source>
</evidence>
<evidence type="ECO:0000313" key="10">
    <source>
        <dbReference type="EMBL" id="SPC72834.1"/>
    </source>
</evidence>
<reference evidence="10" key="1">
    <citation type="submission" date="2018-02" db="EMBL/GenBank/DDBJ databases">
        <authorList>
            <person name="Cohen D.B."/>
            <person name="Kent A.D."/>
        </authorList>
    </citation>
    <scope>NUCLEOTIDE SEQUENCE</scope>
</reference>
<keyword evidence="5" id="KW-0804">Transcription</keyword>